<evidence type="ECO:0000313" key="4">
    <source>
        <dbReference type="Proteomes" id="UP000582231"/>
    </source>
</evidence>
<comment type="caution">
    <text evidence="3">The sequence shown here is derived from an EMBL/GenBank/DDBJ whole genome shotgun (WGS) entry which is preliminary data.</text>
</comment>
<dbReference type="RefSeq" id="WP_179729774.1">
    <property type="nucleotide sequence ID" value="NZ_BAABEF010000001.1"/>
</dbReference>
<proteinExistence type="predicted"/>
<feature type="chain" id="PRO_5038385526" evidence="2">
    <location>
        <begin position="19"/>
        <end position="340"/>
    </location>
</feature>
<reference evidence="3 4" key="1">
    <citation type="submission" date="2020-07" db="EMBL/GenBank/DDBJ databases">
        <title>Sequencing the genomes of 1000 actinobacteria strains.</title>
        <authorList>
            <person name="Klenk H.-P."/>
        </authorList>
    </citation>
    <scope>NUCLEOTIDE SEQUENCE [LARGE SCALE GENOMIC DNA]</scope>
    <source>
        <strain evidence="3 4">DSM 19082</strain>
    </source>
</reference>
<gene>
    <name evidence="3" type="ORF">BJ958_005324</name>
</gene>
<evidence type="ECO:0000256" key="1">
    <source>
        <dbReference type="SAM" id="MobiDB-lite"/>
    </source>
</evidence>
<feature type="signal peptide" evidence="2">
    <location>
        <begin position="1"/>
        <end position="18"/>
    </location>
</feature>
<evidence type="ECO:0000256" key="2">
    <source>
        <dbReference type="SAM" id="SignalP"/>
    </source>
</evidence>
<dbReference type="EMBL" id="JACCBF010000001">
    <property type="protein sequence ID" value="NYD33778.1"/>
    <property type="molecule type" value="Genomic_DNA"/>
</dbReference>
<dbReference type="PROSITE" id="PS51257">
    <property type="entry name" value="PROKAR_LIPOPROTEIN"/>
    <property type="match status" value="1"/>
</dbReference>
<organism evidence="3 4">
    <name type="scientific">Nocardioides kongjuensis</name>
    <dbReference type="NCBI Taxonomy" id="349522"/>
    <lineage>
        <taxon>Bacteria</taxon>
        <taxon>Bacillati</taxon>
        <taxon>Actinomycetota</taxon>
        <taxon>Actinomycetes</taxon>
        <taxon>Propionibacteriales</taxon>
        <taxon>Nocardioidaceae</taxon>
        <taxon>Nocardioides</taxon>
    </lineage>
</organism>
<dbReference type="AlphaFoldDB" id="A0A852RTD5"/>
<accession>A0A852RTD5</accession>
<sequence length="340" mass="35460">MHRRRTLAALLLVAVGLAGCTSDPSPRPDSGGTGKLAGMPGVRDTWSGLQEVEDGVRGLVVVADLDKDITPEQLTDVLAATEAANPDQYALSLGWGELPRSVPAELGDRDVIEGGYGPLEATATDRAPQFLAAARTFDGSVSLTPRGTEVVLSGESPDDVTAALDAALADPVLQASPHVSVRTGERQVPDSSGVAWAAPLTADLVDRWRTLRATLDRAPAGAVAKVRLREGNDDWLAEGEAPPGPAMSIRTRLVLPGVTDEGAVTPATWGERLWPLVHAQLDVAGTLPEGSTYELGLDLNPGGLPKDETIVALTVGRGAGDRPSAWDPAAARYLRSVTSD</sequence>
<dbReference type="Proteomes" id="UP000582231">
    <property type="component" value="Unassembled WGS sequence"/>
</dbReference>
<keyword evidence="4" id="KW-1185">Reference proteome</keyword>
<protein>
    <submittedName>
        <fullName evidence="3">Uncharacterized protein</fullName>
    </submittedName>
</protein>
<evidence type="ECO:0000313" key="3">
    <source>
        <dbReference type="EMBL" id="NYD33778.1"/>
    </source>
</evidence>
<keyword evidence="2" id="KW-0732">Signal</keyword>
<name>A0A852RTD5_9ACTN</name>
<feature type="region of interest" description="Disordered" evidence="1">
    <location>
        <begin position="21"/>
        <end position="41"/>
    </location>
</feature>